<protein>
    <submittedName>
        <fullName evidence="1">Uncharacterized protein</fullName>
    </submittedName>
</protein>
<proteinExistence type="predicted"/>
<evidence type="ECO:0000313" key="2">
    <source>
        <dbReference type="Proteomes" id="UP001227126"/>
    </source>
</evidence>
<sequence>MDEKIGDLCYDQTAPMRVARIGRCRSIPGCRSRIRILNLTEFTMISLDCRPPLMRSISCPVALALALQLLPVPVIAEDDSDCPSGHPDCGQHNMMLVGEQSAFVSHLPMFGNEHRFQVIAEVVLAGGESDLSSIYFEDRASHPDVRMYTVQPNDNFVLSRLFTPDGDPERNMFSGNVFRGHLERGGSGIDGLQSISVWIQDLIYASELSVDSGEANGLQYVLFGRGDDLYLAHVIGGGPDDFDQIVGVSLGDRNEELSNGAIVTIPDRANSAGTRLRPDEHVSAEVSSRNGPLDLVVGPELYFEEGELLSPATFAPTGLEIEAGFGD</sequence>
<comment type="caution">
    <text evidence="1">The sequence shown here is derived from an EMBL/GenBank/DDBJ whole genome shotgun (WGS) entry which is preliminary data.</text>
</comment>
<accession>A0ABT7FHY3</accession>
<organism evidence="1 2">
    <name type="scientific">Sedimentitalea xiamensis</name>
    <dbReference type="NCBI Taxonomy" id="3050037"/>
    <lineage>
        <taxon>Bacteria</taxon>
        <taxon>Pseudomonadati</taxon>
        <taxon>Pseudomonadota</taxon>
        <taxon>Alphaproteobacteria</taxon>
        <taxon>Rhodobacterales</taxon>
        <taxon>Paracoccaceae</taxon>
        <taxon>Sedimentitalea</taxon>
    </lineage>
</organism>
<dbReference type="Proteomes" id="UP001227126">
    <property type="component" value="Unassembled WGS sequence"/>
</dbReference>
<evidence type="ECO:0000313" key="1">
    <source>
        <dbReference type="EMBL" id="MDK3074721.1"/>
    </source>
</evidence>
<dbReference type="EMBL" id="JASNJE010000023">
    <property type="protein sequence ID" value="MDK3074721.1"/>
    <property type="molecule type" value="Genomic_DNA"/>
</dbReference>
<keyword evidence="2" id="KW-1185">Reference proteome</keyword>
<dbReference type="RefSeq" id="WP_284486650.1">
    <property type="nucleotide sequence ID" value="NZ_JASNJE010000023.1"/>
</dbReference>
<gene>
    <name evidence="1" type="ORF">QO034_16640</name>
</gene>
<reference evidence="1 2" key="1">
    <citation type="submission" date="2023-05" db="EMBL/GenBank/DDBJ databases">
        <title>Sedimentitalea sp. nov. JM2-8.</title>
        <authorList>
            <person name="Huang J."/>
        </authorList>
    </citation>
    <scope>NUCLEOTIDE SEQUENCE [LARGE SCALE GENOMIC DNA]</scope>
    <source>
        <strain evidence="1 2">JM2-8</strain>
    </source>
</reference>
<name>A0ABT7FHY3_9RHOB</name>